<organism evidence="2 3">
    <name type="scientific">Rhizophagus irregularis</name>
    <dbReference type="NCBI Taxonomy" id="588596"/>
    <lineage>
        <taxon>Eukaryota</taxon>
        <taxon>Fungi</taxon>
        <taxon>Fungi incertae sedis</taxon>
        <taxon>Mucoromycota</taxon>
        <taxon>Glomeromycotina</taxon>
        <taxon>Glomeromycetes</taxon>
        <taxon>Glomerales</taxon>
        <taxon>Glomeraceae</taxon>
        <taxon>Rhizophagus</taxon>
    </lineage>
</organism>
<keyword evidence="3" id="KW-1185">Reference proteome</keyword>
<evidence type="ECO:0000313" key="2">
    <source>
        <dbReference type="EMBL" id="PKY58587.1"/>
    </source>
</evidence>
<dbReference type="AlphaFoldDB" id="A0A2I1HI86"/>
<sequence length="84" mass="10148">MTRPISQLVNHHPSRIKIKKVKQYEEESVEEVEEQSGFNNDNKYDKKEARSYYSHQRLMNRKKADENKHQMYSNNQVHDVNNDL</sequence>
<accession>A0A2I1HI86</accession>
<evidence type="ECO:0000256" key="1">
    <source>
        <dbReference type="SAM" id="MobiDB-lite"/>
    </source>
</evidence>
<dbReference type="EMBL" id="LLXI01003084">
    <property type="protein sequence ID" value="PKY58587.1"/>
    <property type="molecule type" value="Genomic_DNA"/>
</dbReference>
<protein>
    <submittedName>
        <fullName evidence="2">Uncharacterized protein</fullName>
    </submittedName>
</protein>
<feature type="compositionally biased region" description="Polar residues" evidence="1">
    <location>
        <begin position="70"/>
        <end position="84"/>
    </location>
</feature>
<comment type="caution">
    <text evidence="2">The sequence shown here is derived from an EMBL/GenBank/DDBJ whole genome shotgun (WGS) entry which is preliminary data.</text>
</comment>
<dbReference type="Proteomes" id="UP000234323">
    <property type="component" value="Unassembled WGS sequence"/>
</dbReference>
<gene>
    <name evidence="2" type="ORF">RhiirA4_480622</name>
</gene>
<reference evidence="2 3" key="1">
    <citation type="submission" date="2015-10" db="EMBL/GenBank/DDBJ databases">
        <title>Genome analyses suggest a sexual origin of heterokaryosis in a supposedly ancient asexual fungus.</title>
        <authorList>
            <person name="Ropars J."/>
            <person name="Sedzielewska K."/>
            <person name="Noel J."/>
            <person name="Charron P."/>
            <person name="Farinelli L."/>
            <person name="Marton T."/>
            <person name="Kruger M."/>
            <person name="Pelin A."/>
            <person name="Brachmann A."/>
            <person name="Corradi N."/>
        </authorList>
    </citation>
    <scope>NUCLEOTIDE SEQUENCE [LARGE SCALE GENOMIC DNA]</scope>
    <source>
        <strain evidence="2 3">A4</strain>
    </source>
</reference>
<feature type="region of interest" description="Disordered" evidence="1">
    <location>
        <begin position="60"/>
        <end position="84"/>
    </location>
</feature>
<name>A0A2I1HI86_9GLOM</name>
<feature type="region of interest" description="Disordered" evidence="1">
    <location>
        <begin position="29"/>
        <end position="48"/>
    </location>
</feature>
<evidence type="ECO:0000313" key="3">
    <source>
        <dbReference type="Proteomes" id="UP000234323"/>
    </source>
</evidence>
<proteinExistence type="predicted"/>